<organism evidence="3 4">
    <name type="scientific">Cardiocondyla obscurior</name>
    <dbReference type="NCBI Taxonomy" id="286306"/>
    <lineage>
        <taxon>Eukaryota</taxon>
        <taxon>Metazoa</taxon>
        <taxon>Ecdysozoa</taxon>
        <taxon>Arthropoda</taxon>
        <taxon>Hexapoda</taxon>
        <taxon>Insecta</taxon>
        <taxon>Pterygota</taxon>
        <taxon>Neoptera</taxon>
        <taxon>Endopterygota</taxon>
        <taxon>Hymenoptera</taxon>
        <taxon>Apocrita</taxon>
        <taxon>Aculeata</taxon>
        <taxon>Formicoidea</taxon>
        <taxon>Formicidae</taxon>
        <taxon>Myrmicinae</taxon>
        <taxon>Cardiocondyla</taxon>
    </lineage>
</organism>
<dbReference type="AlphaFoldDB" id="A0AAW2ERV7"/>
<protein>
    <submittedName>
        <fullName evidence="3">Uncharacterized protein</fullName>
    </submittedName>
</protein>
<dbReference type="EMBL" id="JADYXP020000020">
    <property type="protein sequence ID" value="KAL0104412.1"/>
    <property type="molecule type" value="Genomic_DNA"/>
</dbReference>
<feature type="region of interest" description="Disordered" evidence="1">
    <location>
        <begin position="487"/>
        <end position="506"/>
    </location>
</feature>
<feature type="signal peptide" evidence="2">
    <location>
        <begin position="1"/>
        <end position="31"/>
    </location>
</feature>
<name>A0AAW2ERV7_9HYME</name>
<feature type="region of interest" description="Disordered" evidence="1">
    <location>
        <begin position="296"/>
        <end position="392"/>
    </location>
</feature>
<gene>
    <name evidence="3" type="ORF">PUN28_017263</name>
</gene>
<feature type="compositionally biased region" description="Polar residues" evidence="1">
    <location>
        <begin position="331"/>
        <end position="343"/>
    </location>
</feature>
<sequence>MLPDKMAISHSNHLFVPVALVFCCLTPLIHASDSYDYTDSRQFEKKLAVPRHSGNIQRLPNYNWKPPDKYYGPRETLAERNMGTEFTKPEDSERRMADPRIKKMQEISRQEREKWAARKRSVKLTPDNVEETTKAGKLTNNESITALFKESISRKENATESHEIKTPVRTIHRRHKDYEIFDVKESPFFKENTDRGKSERDLKKTNSHPERILPQIKDPRVLKSNKSTRKYLAKSSANEKNLNSTNGVKEFRLKNYLTFILSQKKKKSGRDVKKDDASLHPKSLILQQLKIPYVPRTSLNKKSKNVSASRRNLNDNADSKPPAKEYPKQFSLPQNDNEAANGNTEERYYEKTTTANSLTRKSKVEKHNAARKDAADKPNHKRSFHRGRWGMSVSSPPLEFLRDMSRRSMHRKSEERIERDGKRHLFGRQSMRVASPAKEFFEKADSSAAKIRSRSGEIAGSPGGQSSIRQSQNLQAAPVQRLMSDVHKEPAETSPGKVSDDRDSGSSNSNYLNNYYPASADFNNGLSLGFLLALGLHMRESVIDIPMTCRIRLSHPPFPRLKNIL</sequence>
<evidence type="ECO:0000313" key="4">
    <source>
        <dbReference type="Proteomes" id="UP001430953"/>
    </source>
</evidence>
<feature type="region of interest" description="Disordered" evidence="1">
    <location>
        <begin position="452"/>
        <end position="475"/>
    </location>
</feature>
<feature type="compositionally biased region" description="Polar residues" evidence="1">
    <location>
        <begin position="464"/>
        <end position="475"/>
    </location>
</feature>
<feature type="compositionally biased region" description="Polar residues" evidence="1">
    <location>
        <begin position="305"/>
        <end position="316"/>
    </location>
</feature>
<feature type="compositionally biased region" description="Basic and acidic residues" evidence="1">
    <location>
        <begin position="317"/>
        <end position="327"/>
    </location>
</feature>
<feature type="compositionally biased region" description="Basic and acidic residues" evidence="1">
    <location>
        <begin position="365"/>
        <end position="378"/>
    </location>
</feature>
<dbReference type="Proteomes" id="UP001430953">
    <property type="component" value="Unassembled WGS sequence"/>
</dbReference>
<evidence type="ECO:0000256" key="2">
    <source>
        <dbReference type="SAM" id="SignalP"/>
    </source>
</evidence>
<feature type="chain" id="PRO_5043800148" evidence="2">
    <location>
        <begin position="32"/>
        <end position="565"/>
    </location>
</feature>
<feature type="region of interest" description="Disordered" evidence="1">
    <location>
        <begin position="190"/>
        <end position="242"/>
    </location>
</feature>
<accession>A0AAW2ERV7</accession>
<reference evidence="3 4" key="1">
    <citation type="submission" date="2023-03" db="EMBL/GenBank/DDBJ databases">
        <title>High recombination rates correlate with genetic variation in Cardiocondyla obscurior ants.</title>
        <authorList>
            <person name="Errbii M."/>
        </authorList>
    </citation>
    <scope>NUCLEOTIDE SEQUENCE [LARGE SCALE GENOMIC DNA]</scope>
    <source>
        <strain evidence="3">Alpha-2009</strain>
        <tissue evidence="3">Whole body</tissue>
    </source>
</reference>
<evidence type="ECO:0000256" key="1">
    <source>
        <dbReference type="SAM" id="MobiDB-lite"/>
    </source>
</evidence>
<feature type="compositionally biased region" description="Basic and acidic residues" evidence="1">
    <location>
        <begin position="190"/>
        <end position="221"/>
    </location>
</feature>
<evidence type="ECO:0000313" key="3">
    <source>
        <dbReference type="EMBL" id="KAL0104412.1"/>
    </source>
</evidence>
<keyword evidence="2" id="KW-0732">Signal</keyword>
<proteinExistence type="predicted"/>
<comment type="caution">
    <text evidence="3">The sequence shown here is derived from an EMBL/GenBank/DDBJ whole genome shotgun (WGS) entry which is preliminary data.</text>
</comment>
<keyword evidence="4" id="KW-1185">Reference proteome</keyword>
<feature type="compositionally biased region" description="Basic residues" evidence="1">
    <location>
        <begin position="379"/>
        <end position="388"/>
    </location>
</feature>